<evidence type="ECO:0008006" key="2">
    <source>
        <dbReference type="Google" id="ProtNLM"/>
    </source>
</evidence>
<accession>A0AAU8JB00</accession>
<organism evidence="1">
    <name type="scientific">Planktothricoides raciborskii GIHE-MW2</name>
    <dbReference type="NCBI Taxonomy" id="2792601"/>
    <lineage>
        <taxon>Bacteria</taxon>
        <taxon>Bacillati</taxon>
        <taxon>Cyanobacteriota</taxon>
        <taxon>Cyanophyceae</taxon>
        <taxon>Oscillatoriophycideae</taxon>
        <taxon>Oscillatoriales</taxon>
        <taxon>Oscillatoriaceae</taxon>
        <taxon>Planktothricoides</taxon>
    </lineage>
</organism>
<reference evidence="1" key="1">
    <citation type="submission" date="2024-07" db="EMBL/GenBank/DDBJ databases">
        <authorList>
            <person name="Kim Y.J."/>
            <person name="Jeong J.Y."/>
        </authorList>
    </citation>
    <scope>NUCLEOTIDE SEQUENCE</scope>
    <source>
        <strain evidence="1">GIHE-MW2</strain>
    </source>
</reference>
<dbReference type="Gene3D" id="2.60.120.380">
    <property type="match status" value="1"/>
</dbReference>
<dbReference type="AlphaFoldDB" id="A0AAU8JB00"/>
<name>A0AAU8JB00_9CYAN</name>
<proteinExistence type="predicted"/>
<gene>
    <name evidence="1" type="ORF">ABWT76_004173</name>
</gene>
<sequence>MTVNLFDANYYRSVNSDLQQFNDEQALQHFLNFGLNENRQFSRIVNLDIYRANNPDLAAAGLTTNRQLFDHLQEFGVKEGRKFSDVLDLSFYKANNADLANFTSEQLFQHFQDFGLNEGRLGVDNSLAITPELETLGVDDYILPPMITPMYPANTSPPGSLPIAPNTELPSFDPVGTDTGDVLNASIDMAVNNFNMSLNESVGNSDPNDYYRFVVKNYSQFNLTLSGSSLGMEMYIDRNNDGQLATDELFITGASGLSGAPNDYTGARTSFSGTLSSGNYYVRIFTELDQSDYQLDISANTSYYPYYPSPVV</sequence>
<dbReference type="SUPFAM" id="SSF89260">
    <property type="entry name" value="Collagen-binding domain"/>
    <property type="match status" value="1"/>
</dbReference>
<protein>
    <recommendedName>
        <fullName evidence="2">Peptidase C-terminal archaeal/bacterial domain-containing protein</fullName>
    </recommendedName>
</protein>
<dbReference type="EMBL" id="CP159837">
    <property type="protein sequence ID" value="XCM35486.1"/>
    <property type="molecule type" value="Genomic_DNA"/>
</dbReference>
<evidence type="ECO:0000313" key="1">
    <source>
        <dbReference type="EMBL" id="XCM35486.1"/>
    </source>
</evidence>
<dbReference type="RefSeq" id="WP_190878567.1">
    <property type="nucleotide sequence ID" value="NZ_CP159837.1"/>
</dbReference>